<feature type="transmembrane region" description="Helical" evidence="4">
    <location>
        <begin position="357"/>
        <end position="374"/>
    </location>
</feature>
<keyword evidence="2" id="KW-0328">Glycosyltransferase</keyword>
<dbReference type="GO" id="GO:0016757">
    <property type="term" value="F:glycosyltransferase activity"/>
    <property type="evidence" value="ECO:0007669"/>
    <property type="project" value="UniProtKB-KW"/>
</dbReference>
<dbReference type="EMBL" id="QXIR01000020">
    <property type="protein sequence ID" value="RIW31836.1"/>
    <property type="molecule type" value="Genomic_DNA"/>
</dbReference>
<feature type="domain" description="Glycosyltransferase 2-like" evidence="5">
    <location>
        <begin position="44"/>
        <end position="243"/>
    </location>
</feature>
<dbReference type="AlphaFoldDB" id="A0A3A1QUK4"/>
<evidence type="ECO:0000256" key="2">
    <source>
        <dbReference type="ARBA" id="ARBA00022676"/>
    </source>
</evidence>
<gene>
    <name evidence="6" type="ORF">D3H55_14520</name>
</gene>
<dbReference type="Pfam" id="PF00535">
    <property type="entry name" value="Glycos_transf_2"/>
    <property type="match status" value="1"/>
</dbReference>
<evidence type="ECO:0000259" key="5">
    <source>
        <dbReference type="Pfam" id="PF00535"/>
    </source>
</evidence>
<evidence type="ECO:0000256" key="4">
    <source>
        <dbReference type="SAM" id="Phobius"/>
    </source>
</evidence>
<accession>A0A3A1QUK4</accession>
<comment type="caution">
    <text evidence="6">The sequence shown here is derived from an EMBL/GenBank/DDBJ whole genome shotgun (WGS) entry which is preliminary data.</text>
</comment>
<evidence type="ECO:0000313" key="6">
    <source>
        <dbReference type="EMBL" id="RIW31836.1"/>
    </source>
</evidence>
<keyword evidence="4" id="KW-1133">Transmembrane helix</keyword>
<evidence type="ECO:0000256" key="1">
    <source>
        <dbReference type="ARBA" id="ARBA00006739"/>
    </source>
</evidence>
<dbReference type="OrthoDB" id="9766299at2"/>
<feature type="transmembrane region" description="Helical" evidence="4">
    <location>
        <begin position="6"/>
        <end position="27"/>
    </location>
</feature>
<dbReference type="InterPro" id="IPR001173">
    <property type="entry name" value="Glyco_trans_2-like"/>
</dbReference>
<reference evidence="6 7" key="1">
    <citation type="submission" date="2018-09" db="EMBL/GenBank/DDBJ databases">
        <title>Bacillus saliacetes sp. nov., isolated from Thai shrimp paste (Ka-pi).</title>
        <authorList>
            <person name="Daroonpunt R."/>
            <person name="Tanasupawat S."/>
            <person name="Yiamsombut S."/>
        </authorList>
    </citation>
    <scope>NUCLEOTIDE SEQUENCE [LARGE SCALE GENOMIC DNA]</scope>
    <source>
        <strain evidence="6 7">SKP7-4</strain>
    </source>
</reference>
<keyword evidence="7" id="KW-1185">Reference proteome</keyword>
<feature type="transmembrane region" description="Helical" evidence="4">
    <location>
        <begin position="327"/>
        <end position="351"/>
    </location>
</feature>
<dbReference type="Gene3D" id="3.90.550.10">
    <property type="entry name" value="Spore Coat Polysaccharide Biosynthesis Protein SpsA, Chain A"/>
    <property type="match status" value="1"/>
</dbReference>
<dbReference type="RefSeq" id="WP_119547878.1">
    <property type="nucleotide sequence ID" value="NZ_QXIR01000020.1"/>
</dbReference>
<dbReference type="CDD" id="cd06423">
    <property type="entry name" value="CESA_like"/>
    <property type="match status" value="1"/>
</dbReference>
<proteinExistence type="inferred from homology"/>
<dbReference type="PANTHER" id="PTHR43630">
    <property type="entry name" value="POLY-BETA-1,6-N-ACETYL-D-GLUCOSAMINE SYNTHASE"/>
    <property type="match status" value="1"/>
</dbReference>
<organism evidence="6 7">
    <name type="scientific">Bacillus salacetis</name>
    <dbReference type="NCBI Taxonomy" id="2315464"/>
    <lineage>
        <taxon>Bacteria</taxon>
        <taxon>Bacillati</taxon>
        <taxon>Bacillota</taxon>
        <taxon>Bacilli</taxon>
        <taxon>Bacillales</taxon>
        <taxon>Bacillaceae</taxon>
        <taxon>Bacillus</taxon>
    </lineage>
</organism>
<sequence>MAYLYLALAIFLTFVAFQTLYILIPIFKDERRRKVLNLHEHSFSVIVPAYNEAIVIENCILGFLQTKHQNAEMVIVNDGSSDNTLEVLKTQLKLRPYVKPFDRTLPHKEILNVYRSETAKNIFVIDKFNGGKADALNAGINFANKEIVVTLDADSILDPNSLSEMNDAFKEKNVVACGGNVMIAQAFKGEFGHFKPHFKMKGILRYQYLQYLTDFFLYKRAQATLGTMSVISGAFGAFKKEMLLKINGFRSTVGEDMDITLKVHKFIKENGNEDKITFVPSAVCFTEAPSSIKDLFKQRVRWQKAFIDCLVHYRRCYFNKFSKRFSIFFLVDQFLIGTLNGFPVVAAPFLLLINHDNYLFMLMLLAIAFFLFTYQRITTLYISHLHDIKFSKLDIVQIILFLPAEIFVFRLLNLIFVLYGTVTYVYKPHSWNKFERTGAFAVKGVKRA</sequence>
<dbReference type="PANTHER" id="PTHR43630:SF1">
    <property type="entry name" value="POLY-BETA-1,6-N-ACETYL-D-GLUCOSAMINE SYNTHASE"/>
    <property type="match status" value="1"/>
</dbReference>
<comment type="similarity">
    <text evidence="1">Belongs to the glycosyltransferase 2 family.</text>
</comment>
<evidence type="ECO:0000256" key="3">
    <source>
        <dbReference type="ARBA" id="ARBA00022679"/>
    </source>
</evidence>
<keyword evidence="3 6" id="KW-0808">Transferase</keyword>
<evidence type="ECO:0000313" key="7">
    <source>
        <dbReference type="Proteomes" id="UP000265801"/>
    </source>
</evidence>
<feature type="transmembrane region" description="Helical" evidence="4">
    <location>
        <begin position="395"/>
        <end position="419"/>
    </location>
</feature>
<dbReference type="InterPro" id="IPR029044">
    <property type="entry name" value="Nucleotide-diphossugar_trans"/>
</dbReference>
<name>A0A3A1QUK4_9BACI</name>
<keyword evidence="4" id="KW-0812">Transmembrane</keyword>
<dbReference type="Proteomes" id="UP000265801">
    <property type="component" value="Unassembled WGS sequence"/>
</dbReference>
<protein>
    <submittedName>
        <fullName evidence="6">Glycosyltransferase family 2 protein</fullName>
    </submittedName>
</protein>
<keyword evidence="4" id="KW-0472">Membrane</keyword>
<dbReference type="SUPFAM" id="SSF53448">
    <property type="entry name" value="Nucleotide-diphospho-sugar transferases"/>
    <property type="match status" value="1"/>
</dbReference>